<dbReference type="Proteomes" id="UP000324595">
    <property type="component" value="Unassembled WGS sequence"/>
</dbReference>
<dbReference type="InterPro" id="IPR011990">
    <property type="entry name" value="TPR-like_helical_dom_sf"/>
</dbReference>
<dbReference type="RefSeq" id="WP_148898557.1">
    <property type="nucleotide sequence ID" value="NZ_VNHY01000002.1"/>
</dbReference>
<reference evidence="2 3" key="1">
    <citation type="submission" date="2019-07" db="EMBL/GenBank/DDBJ databases">
        <title>Genomic Encyclopedia of Archaeal and Bacterial Type Strains, Phase II (KMG-II): from individual species to whole genera.</title>
        <authorList>
            <person name="Goeker M."/>
        </authorList>
    </citation>
    <scope>NUCLEOTIDE SEQUENCE [LARGE SCALE GENOMIC DNA]</scope>
    <source>
        <strain evidence="2 3">DSM 21935</strain>
    </source>
</reference>
<keyword evidence="1" id="KW-0732">Signal</keyword>
<dbReference type="AlphaFoldDB" id="A0A5D3YIV2"/>
<protein>
    <recommendedName>
        <fullName evidence="4">Tetratricopeptide repeat-containing protein</fullName>
    </recommendedName>
</protein>
<organism evidence="2 3">
    <name type="scientific">Fodinibius salinus</name>
    <dbReference type="NCBI Taxonomy" id="860790"/>
    <lineage>
        <taxon>Bacteria</taxon>
        <taxon>Pseudomonadati</taxon>
        <taxon>Balneolota</taxon>
        <taxon>Balneolia</taxon>
        <taxon>Balneolales</taxon>
        <taxon>Balneolaceae</taxon>
        <taxon>Fodinibius</taxon>
    </lineage>
</organism>
<name>A0A5D3YIV2_9BACT</name>
<proteinExistence type="predicted"/>
<evidence type="ECO:0000313" key="3">
    <source>
        <dbReference type="Proteomes" id="UP000324595"/>
    </source>
</evidence>
<sequence>MKKLLLFLFLIFSSSSLMAQNATSPPDGMSEVGAYSLFLENYKSDSFEKAVKFGRWIWEGMPESIEGYSRFELKRNLRRLANSYSGYAEELEDPAMQEAYADTALQIYDQMFKKYSDKSNHYSWYINRGRLYQTHSNVFDNASAKASENYYKAFELRPEEFTNYGDGYYIQVMLQEMIAQGKKDKALSVMKKAEPYASEKLKTTFNDKRNQLFESPGERITFLEGRLKENPKNQKVLSSLRDLYREQEMTKKERSVAEKLYKLNPSYGNTMALADFAVSNANHNMAIKYFNEAMDKAQSDKQKAEISIKISDAYLNSGRLRKAREYARSATDYDSDWGAPYIQIADIYARAVSKCAEGRKMERRDKTVYWLVLDYLDKAKRIDPNTTNEVERKYKSYSPVTPTNEEKFFWDPPLNSGDEFKIDGSLMECYEWINETTTVR</sequence>
<dbReference type="OrthoDB" id="1522899at2"/>
<dbReference type="EMBL" id="VNHY01000002">
    <property type="protein sequence ID" value="TYP93492.1"/>
    <property type="molecule type" value="Genomic_DNA"/>
</dbReference>
<evidence type="ECO:0008006" key="4">
    <source>
        <dbReference type="Google" id="ProtNLM"/>
    </source>
</evidence>
<feature type="signal peptide" evidence="1">
    <location>
        <begin position="1"/>
        <end position="19"/>
    </location>
</feature>
<evidence type="ECO:0000256" key="1">
    <source>
        <dbReference type="SAM" id="SignalP"/>
    </source>
</evidence>
<keyword evidence="3" id="KW-1185">Reference proteome</keyword>
<gene>
    <name evidence="2" type="ORF">LX73_1196</name>
</gene>
<accession>A0A5D3YIV2</accession>
<comment type="caution">
    <text evidence="2">The sequence shown here is derived from an EMBL/GenBank/DDBJ whole genome shotgun (WGS) entry which is preliminary data.</text>
</comment>
<dbReference type="SUPFAM" id="SSF48452">
    <property type="entry name" value="TPR-like"/>
    <property type="match status" value="2"/>
</dbReference>
<feature type="chain" id="PRO_5022897651" description="Tetratricopeptide repeat-containing protein" evidence="1">
    <location>
        <begin position="20"/>
        <end position="440"/>
    </location>
</feature>
<dbReference type="Gene3D" id="1.25.40.10">
    <property type="entry name" value="Tetratricopeptide repeat domain"/>
    <property type="match status" value="2"/>
</dbReference>
<evidence type="ECO:0000313" key="2">
    <source>
        <dbReference type="EMBL" id="TYP93492.1"/>
    </source>
</evidence>